<keyword evidence="6 10" id="KW-0540">Nuclease</keyword>
<dbReference type="STRING" id="243272.MARTH_orf243"/>
<dbReference type="SUPFAM" id="SSF53098">
    <property type="entry name" value="Ribonuclease H-like"/>
    <property type="match status" value="1"/>
</dbReference>
<keyword evidence="8 10" id="KW-0255">Endonuclease</keyword>
<dbReference type="CDD" id="cd06590">
    <property type="entry name" value="RNase_HII_bacteria_HIII_like"/>
    <property type="match status" value="1"/>
</dbReference>
<dbReference type="EC" id="3.1.26.4" evidence="11"/>
<organism evidence="13 14">
    <name type="scientific">Metamycoplasma arthritidis (strain 158L3-1)</name>
    <name type="common">Mycoplasma arthritidis</name>
    <dbReference type="NCBI Taxonomy" id="243272"/>
    <lineage>
        <taxon>Bacteria</taxon>
        <taxon>Bacillati</taxon>
        <taxon>Mycoplasmatota</taxon>
        <taxon>Mycoplasmoidales</taxon>
        <taxon>Metamycoplasmataceae</taxon>
        <taxon>Metamycoplasma</taxon>
    </lineage>
</organism>
<comment type="function">
    <text evidence="2 11">Endonuclease that specifically degrades the RNA of RNA-DNA hybrids.</text>
</comment>
<proteinExistence type="inferred from homology"/>
<keyword evidence="7 10" id="KW-0479">Metal-binding</keyword>
<evidence type="ECO:0000256" key="4">
    <source>
        <dbReference type="ARBA" id="ARBA00008378"/>
    </source>
</evidence>
<evidence type="ECO:0000256" key="8">
    <source>
        <dbReference type="ARBA" id="ARBA00022759"/>
    </source>
</evidence>
<dbReference type="HOGENOM" id="CLU_059546_2_0_14"/>
<evidence type="ECO:0000256" key="10">
    <source>
        <dbReference type="PROSITE-ProRule" id="PRU01319"/>
    </source>
</evidence>
<dbReference type="InterPro" id="IPR012337">
    <property type="entry name" value="RNaseH-like_sf"/>
</dbReference>
<evidence type="ECO:0000256" key="6">
    <source>
        <dbReference type="ARBA" id="ARBA00022722"/>
    </source>
</evidence>
<feature type="binding site" evidence="10">
    <location>
        <position position="16"/>
    </location>
    <ligand>
        <name>a divalent metal cation</name>
        <dbReference type="ChEBI" id="CHEBI:60240"/>
    </ligand>
</feature>
<dbReference type="RefSeq" id="WP_012498108.1">
    <property type="nucleotide sequence ID" value="NC_011025.1"/>
</dbReference>
<evidence type="ECO:0000256" key="5">
    <source>
        <dbReference type="ARBA" id="ARBA00022490"/>
    </source>
</evidence>
<gene>
    <name evidence="13" type="primary">rnhC</name>
    <name evidence="13" type="ordered locus">MARTH_orf243</name>
</gene>
<evidence type="ECO:0000259" key="12">
    <source>
        <dbReference type="PROSITE" id="PS51975"/>
    </source>
</evidence>
<keyword evidence="14" id="KW-1185">Reference proteome</keyword>
<dbReference type="GO" id="GO:0004523">
    <property type="term" value="F:RNA-DNA hybrid ribonuclease activity"/>
    <property type="evidence" value="ECO:0007669"/>
    <property type="project" value="UniProtKB-UniRule"/>
</dbReference>
<evidence type="ECO:0000313" key="13">
    <source>
        <dbReference type="EMBL" id="ACF07151.1"/>
    </source>
</evidence>
<evidence type="ECO:0000256" key="1">
    <source>
        <dbReference type="ARBA" id="ARBA00000077"/>
    </source>
</evidence>
<evidence type="ECO:0000256" key="9">
    <source>
        <dbReference type="ARBA" id="ARBA00022801"/>
    </source>
</evidence>
<dbReference type="PANTHER" id="PTHR10954:SF23">
    <property type="entry name" value="RIBONUCLEASE"/>
    <property type="match status" value="1"/>
</dbReference>
<keyword evidence="9 10" id="KW-0378">Hydrolase</keyword>
<dbReference type="Gene3D" id="3.30.420.10">
    <property type="entry name" value="Ribonuclease H-like superfamily/Ribonuclease H"/>
    <property type="match status" value="1"/>
</dbReference>
<comment type="cofactor">
    <cofactor evidence="10">
        <name>Mn(2+)</name>
        <dbReference type="ChEBI" id="CHEBI:29035"/>
    </cofactor>
    <cofactor evidence="10">
        <name>Mg(2+)</name>
        <dbReference type="ChEBI" id="CHEBI:18420"/>
    </cofactor>
    <text evidence="10">Manganese or magnesium. Binds 1 divalent metal ion per monomer in the absence of substrate. May bind a second metal ion after substrate binding.</text>
</comment>
<evidence type="ECO:0000313" key="14">
    <source>
        <dbReference type="Proteomes" id="UP000008812"/>
    </source>
</evidence>
<reference evidence="13 14" key="1">
    <citation type="journal article" date="2008" name="Infect. Immun.">
        <title>Genome of Mycoplasma arthritidis.</title>
        <authorList>
            <person name="Dybvig K."/>
            <person name="Zuhua C."/>
            <person name="Lao P."/>
            <person name="Jordan D.S."/>
            <person name="French C.T."/>
            <person name="Tu A.H."/>
            <person name="Loraine A.E."/>
        </authorList>
    </citation>
    <scope>NUCLEOTIDE SEQUENCE [LARGE SCALE GENOMIC DNA]</scope>
    <source>
        <strain evidence="13 14">158L3-1</strain>
    </source>
</reference>
<accession>B3PM99</accession>
<dbReference type="Proteomes" id="UP000008812">
    <property type="component" value="Chromosome"/>
</dbReference>
<dbReference type="GO" id="GO:0006298">
    <property type="term" value="P:mismatch repair"/>
    <property type="evidence" value="ECO:0007669"/>
    <property type="project" value="TreeGrafter"/>
</dbReference>
<keyword evidence="5" id="KW-0963">Cytoplasm</keyword>
<feature type="domain" description="RNase H type-2" evidence="12">
    <location>
        <begin position="9"/>
        <end position="232"/>
    </location>
</feature>
<evidence type="ECO:0000256" key="11">
    <source>
        <dbReference type="RuleBase" id="RU003515"/>
    </source>
</evidence>
<evidence type="ECO:0000256" key="7">
    <source>
        <dbReference type="ARBA" id="ARBA00022723"/>
    </source>
</evidence>
<dbReference type="Pfam" id="PF01351">
    <property type="entry name" value="RNase_HII"/>
    <property type="match status" value="1"/>
</dbReference>
<dbReference type="eggNOG" id="COG1039">
    <property type="taxonomic scope" value="Bacteria"/>
</dbReference>
<dbReference type="GO" id="GO:0005737">
    <property type="term" value="C:cytoplasm"/>
    <property type="evidence" value="ECO:0007669"/>
    <property type="project" value="UniProtKB-SubCell"/>
</dbReference>
<dbReference type="InterPro" id="IPR036397">
    <property type="entry name" value="RNaseH_sf"/>
</dbReference>
<dbReference type="KEGG" id="mat:MARTH_orf243"/>
<dbReference type="GO" id="GO:0043137">
    <property type="term" value="P:DNA replication, removal of RNA primer"/>
    <property type="evidence" value="ECO:0007669"/>
    <property type="project" value="TreeGrafter"/>
</dbReference>
<dbReference type="AlphaFoldDB" id="B3PM99"/>
<dbReference type="PANTHER" id="PTHR10954">
    <property type="entry name" value="RIBONUCLEASE H2 SUBUNIT A"/>
    <property type="match status" value="1"/>
</dbReference>
<dbReference type="InterPro" id="IPR001352">
    <property type="entry name" value="RNase_HII/HIII"/>
</dbReference>
<dbReference type="EMBL" id="CP001047">
    <property type="protein sequence ID" value="ACF07151.1"/>
    <property type="molecule type" value="Genomic_DNA"/>
</dbReference>
<dbReference type="GO" id="GO:0003723">
    <property type="term" value="F:RNA binding"/>
    <property type="evidence" value="ECO:0007669"/>
    <property type="project" value="UniProtKB-UniRule"/>
</dbReference>
<dbReference type="GO" id="GO:0032299">
    <property type="term" value="C:ribonuclease H2 complex"/>
    <property type="evidence" value="ECO:0007669"/>
    <property type="project" value="TreeGrafter"/>
</dbReference>
<feature type="binding site" evidence="10">
    <location>
        <position position="15"/>
    </location>
    <ligand>
        <name>a divalent metal cation</name>
        <dbReference type="ChEBI" id="CHEBI:60240"/>
    </ligand>
</feature>
<dbReference type="InterPro" id="IPR024567">
    <property type="entry name" value="RNase_HII/HIII_dom"/>
</dbReference>
<sequence>MRDVNIDYDLLIGVDETGVGDYFTPVISVSCFIPKTNLELVKELGVKDSKLLKENKIIELASKLKTLVKWKSLTLSQAGYNKLISAKINNNEIKTLIHSKTINNLLKVLDQKVDVLVDQYTISRQVYENHLIKLQSIKWLDFQKPNATIYLTTKAESKSLAVASASIIARSILLEKIKAQREQYNFNFSLGASKKIISEGLEFAKKFGLEELKKVSKFSFKITKEIIDILDEDKLF</sequence>
<comment type="similarity">
    <text evidence="4">Belongs to the RNase HII family. RnhC subfamily.</text>
</comment>
<feature type="binding site" evidence="10">
    <location>
        <position position="118"/>
    </location>
    <ligand>
        <name>a divalent metal cation</name>
        <dbReference type="ChEBI" id="CHEBI:60240"/>
    </ligand>
</feature>
<name>B3PM99_META1</name>
<dbReference type="GO" id="GO:0046872">
    <property type="term" value="F:metal ion binding"/>
    <property type="evidence" value="ECO:0007669"/>
    <property type="project" value="UniProtKB-KW"/>
</dbReference>
<evidence type="ECO:0000256" key="2">
    <source>
        <dbReference type="ARBA" id="ARBA00004065"/>
    </source>
</evidence>
<comment type="catalytic activity">
    <reaction evidence="1 10 11">
        <text>Endonucleolytic cleavage to 5'-phosphomonoester.</text>
        <dbReference type="EC" id="3.1.26.4"/>
    </reaction>
</comment>
<dbReference type="PROSITE" id="PS51975">
    <property type="entry name" value="RNASE_H_2"/>
    <property type="match status" value="1"/>
</dbReference>
<evidence type="ECO:0000256" key="3">
    <source>
        <dbReference type="ARBA" id="ARBA00004496"/>
    </source>
</evidence>
<comment type="subcellular location">
    <subcellularLocation>
        <location evidence="3">Cytoplasm</location>
    </subcellularLocation>
</comment>
<protein>
    <recommendedName>
        <fullName evidence="11">Ribonuclease</fullName>
        <ecNumber evidence="11">3.1.26.4</ecNumber>
    </recommendedName>
</protein>